<dbReference type="AlphaFoldDB" id="A0A0D6PF48"/>
<organism evidence="1 2">
    <name type="scientific">Acidocella aminolytica 101 = DSM 11237</name>
    <dbReference type="NCBI Taxonomy" id="1120923"/>
    <lineage>
        <taxon>Bacteria</taxon>
        <taxon>Pseudomonadati</taxon>
        <taxon>Pseudomonadota</taxon>
        <taxon>Alphaproteobacteria</taxon>
        <taxon>Acetobacterales</taxon>
        <taxon>Acidocellaceae</taxon>
        <taxon>Acidocella</taxon>
    </lineage>
</organism>
<accession>A0A0D6PF48</accession>
<protein>
    <submittedName>
        <fullName evidence="1">Uncharacterized protein</fullName>
    </submittedName>
</protein>
<evidence type="ECO:0000313" key="1">
    <source>
        <dbReference type="EMBL" id="GAN80287.1"/>
    </source>
</evidence>
<dbReference type="EMBL" id="BANC01000041">
    <property type="protein sequence ID" value="GAN80287.1"/>
    <property type="molecule type" value="Genomic_DNA"/>
</dbReference>
<dbReference type="Proteomes" id="UP000032668">
    <property type="component" value="Unassembled WGS sequence"/>
</dbReference>
<proteinExistence type="predicted"/>
<comment type="caution">
    <text evidence="1">The sequence shown here is derived from an EMBL/GenBank/DDBJ whole genome shotgun (WGS) entry which is preliminary data.</text>
</comment>
<sequence length="72" mass="7635">MREFPRETGQGLQVLANGCKSDQDSEALPLYADAALLVAKLGASESVTYPLTSLPGGVGGQRVCERRAAWRA</sequence>
<keyword evidence="2" id="KW-1185">Reference proteome</keyword>
<evidence type="ECO:0000313" key="2">
    <source>
        <dbReference type="Proteomes" id="UP000032668"/>
    </source>
</evidence>
<gene>
    <name evidence="1" type="ORF">Aam_041_054</name>
</gene>
<dbReference type="RefSeq" id="WP_307189081.1">
    <property type="nucleotide sequence ID" value="NZ_BANC01000041.1"/>
</dbReference>
<reference evidence="1 2" key="1">
    <citation type="submission" date="2012-11" db="EMBL/GenBank/DDBJ databases">
        <title>Whole genome sequence of Acidocella aminolytica 101 = DSM 11237.</title>
        <authorList>
            <person name="Azuma Y."/>
            <person name="Higashiura N."/>
            <person name="Hirakawa H."/>
            <person name="Matsushita K."/>
        </authorList>
    </citation>
    <scope>NUCLEOTIDE SEQUENCE [LARGE SCALE GENOMIC DNA]</scope>
    <source>
        <strain evidence="2">101 / DSM 11237</strain>
    </source>
</reference>
<name>A0A0D6PF48_9PROT</name>